<comment type="function">
    <text evidence="7">DNA-dependent RNA polymerase catalyzes the transcription of DNA into RNA using the four ribonucleoside triphosphates as substrates. Specific core component of RNA polymerase III which synthesizes small RNAs, such as 5S rRNA and tRNAs.</text>
</comment>
<evidence type="ECO:0000256" key="5">
    <source>
        <dbReference type="ARBA" id="ARBA00023163"/>
    </source>
</evidence>
<evidence type="ECO:0000256" key="7">
    <source>
        <dbReference type="RuleBase" id="RU367076"/>
    </source>
</evidence>
<keyword evidence="13" id="KW-1185">Reference proteome</keyword>
<evidence type="ECO:0000256" key="8">
    <source>
        <dbReference type="SAM" id="MobiDB-lite"/>
    </source>
</evidence>
<proteinExistence type="inferred from homology"/>
<evidence type="ECO:0000256" key="1">
    <source>
        <dbReference type="ARBA" id="ARBA00004123"/>
    </source>
</evidence>
<feature type="region of interest" description="Disordered" evidence="8">
    <location>
        <begin position="194"/>
        <end position="221"/>
    </location>
</feature>
<organism evidence="12 13">
    <name type="scientific">Ridgeia piscesae</name>
    <name type="common">Tubeworm</name>
    <dbReference type="NCBI Taxonomy" id="27915"/>
    <lineage>
        <taxon>Eukaryota</taxon>
        <taxon>Metazoa</taxon>
        <taxon>Spiralia</taxon>
        <taxon>Lophotrochozoa</taxon>
        <taxon>Annelida</taxon>
        <taxon>Polychaeta</taxon>
        <taxon>Sedentaria</taxon>
        <taxon>Canalipalpata</taxon>
        <taxon>Sabellida</taxon>
        <taxon>Siboglinidae</taxon>
        <taxon>Ridgeia</taxon>
    </lineage>
</organism>
<dbReference type="GO" id="GO:0003697">
    <property type="term" value="F:single-stranded DNA binding"/>
    <property type="evidence" value="ECO:0007669"/>
    <property type="project" value="UniProtKB-UniRule"/>
</dbReference>
<evidence type="ECO:0000259" key="11">
    <source>
        <dbReference type="Pfam" id="PF22536"/>
    </source>
</evidence>
<feature type="domain" description="RNA polymerase III Rpc82 C -terminal" evidence="9">
    <location>
        <begin position="147"/>
        <end position="336"/>
    </location>
</feature>
<dbReference type="InterPro" id="IPR013197">
    <property type="entry name" value="RNA_pol_III_RPC82-rel_HTH"/>
</dbReference>
<comment type="subunit">
    <text evidence="7">Component of the RNA polymerase III (Pol III) complex consisting of 17 subunits.</text>
</comment>
<keyword evidence="5 7" id="KW-0804">Transcription</keyword>
<dbReference type="InterPro" id="IPR008806">
    <property type="entry name" value="RNA_pol_III_Rpc82_C"/>
</dbReference>
<evidence type="ECO:0000256" key="3">
    <source>
        <dbReference type="ARBA" id="ARBA00016689"/>
    </source>
</evidence>
<reference evidence="12" key="1">
    <citation type="journal article" date="2023" name="Mol. Biol. Evol.">
        <title>Third-Generation Sequencing Reveals the Adaptive Role of the Epigenome in Three Deep-Sea Polychaetes.</title>
        <authorList>
            <person name="Perez M."/>
            <person name="Aroh O."/>
            <person name="Sun Y."/>
            <person name="Lan Y."/>
            <person name="Juniper S.K."/>
            <person name="Young C.R."/>
            <person name="Angers B."/>
            <person name="Qian P.Y."/>
        </authorList>
    </citation>
    <scope>NUCLEOTIDE SEQUENCE</scope>
    <source>
        <strain evidence="12">R07B-5</strain>
    </source>
</reference>
<comment type="similarity">
    <text evidence="2 7">Belongs to the eukaryotic RPC3/POLR3C RNA polymerase subunit family.</text>
</comment>
<accession>A0AAD9NM47</accession>
<dbReference type="EMBL" id="JAODUO010000863">
    <property type="protein sequence ID" value="KAK2173618.1"/>
    <property type="molecule type" value="Genomic_DNA"/>
</dbReference>
<dbReference type="FunFam" id="1.10.10.10:FF:000256">
    <property type="entry name" value="DNA-directed RNA polymerase III subunit RPC3"/>
    <property type="match status" value="1"/>
</dbReference>
<feature type="domain" description="RNA polymerase III subunit RPC82-related helix-turn-helix" evidence="10">
    <location>
        <begin position="7"/>
        <end position="65"/>
    </location>
</feature>
<comment type="caution">
    <text evidence="12">The sequence shown here is derived from an EMBL/GenBank/DDBJ whole genome shotgun (WGS) entry which is preliminary data.</text>
</comment>
<dbReference type="InterPro" id="IPR055207">
    <property type="entry name" value="POLR3C_WHD"/>
</dbReference>
<comment type="subcellular location">
    <subcellularLocation>
        <location evidence="1 7">Nucleus</location>
    </subcellularLocation>
</comment>
<feature type="domain" description="DNA-directed RNA polymerase III subunit RPC3 winged-helix" evidence="11">
    <location>
        <begin position="344"/>
        <end position="420"/>
    </location>
</feature>
<name>A0AAD9NM47_RIDPI</name>
<evidence type="ECO:0000256" key="6">
    <source>
        <dbReference type="ARBA" id="ARBA00023242"/>
    </source>
</evidence>
<dbReference type="AlphaFoldDB" id="A0AAD9NM47"/>
<dbReference type="Pfam" id="PF05645">
    <property type="entry name" value="RNA_pol_Rpc82"/>
    <property type="match status" value="1"/>
</dbReference>
<evidence type="ECO:0000313" key="13">
    <source>
        <dbReference type="Proteomes" id="UP001209878"/>
    </source>
</evidence>
<dbReference type="GO" id="GO:0005666">
    <property type="term" value="C:RNA polymerase III complex"/>
    <property type="evidence" value="ECO:0007669"/>
    <property type="project" value="UniProtKB-UniRule"/>
</dbReference>
<keyword evidence="4 7" id="KW-0240">DNA-directed RNA polymerase</keyword>
<dbReference type="InterPro" id="IPR036388">
    <property type="entry name" value="WH-like_DNA-bd_sf"/>
</dbReference>
<evidence type="ECO:0000313" key="12">
    <source>
        <dbReference type="EMBL" id="KAK2173618.1"/>
    </source>
</evidence>
<keyword evidence="6 7" id="KW-0539">Nucleus</keyword>
<dbReference type="Proteomes" id="UP001209878">
    <property type="component" value="Unassembled WGS sequence"/>
</dbReference>
<dbReference type="PANTHER" id="PTHR12949:SF0">
    <property type="entry name" value="DNA-DIRECTED RNA POLYMERASE III SUBUNIT RPC3"/>
    <property type="match status" value="1"/>
</dbReference>
<protein>
    <recommendedName>
        <fullName evidence="3 7">DNA-directed RNA polymerase III subunit RPC3</fullName>
        <shortName evidence="7">RNA polymerase III subunit C3</shortName>
    </recommendedName>
</protein>
<dbReference type="Gene3D" id="1.10.10.10">
    <property type="entry name" value="Winged helix-like DNA-binding domain superfamily/Winged helix DNA-binding domain"/>
    <property type="match status" value="4"/>
</dbReference>
<dbReference type="Gene3D" id="6.10.140.1450">
    <property type="match status" value="1"/>
</dbReference>
<evidence type="ECO:0000256" key="2">
    <source>
        <dbReference type="ARBA" id="ARBA00007206"/>
    </source>
</evidence>
<sequence length="527" mass="61052">MSTNEINLCSFILKEYHGPVAEKVGVYLLKNGSMPLRMIAQDLSLKLSQTKKTLYTLMQHNMVDFELHKRGFVEYRLDIENVLVRLRFPRFIYSAKMLYGDTAELLVEELLHHGQIEMSRLLDKVTERLNESAEGGEVSSENVREQFVALVHTQFIRRCLAVTTHTTGQPQAIPSFSTEEQDVHTVPTSVLNAVDSRKRKRSVDGSEQATKKQRTDTSEEQLPDKGVFWQIDYQRFNHYLRDQHIINAIGERVDKRAAETVRAILRLSELSMDFRVPTTNPVSYHEIMQALPKELGVNSETLDQYLKILVDDSMEFILKADDSGGGMYVIHLKRALTTICKAHLESVVRERFGSKYFRIFKLLMLKKQLEQKQIEEFAMIPAKEAKDMLYRMFGEQFVTITEVPRTPDHAPSRTFFLFSVNISYVARMLLEQCYKAMFNLTLRREHETKENKRLLDKQQRVEAIAASLEQSGADPSQRDEVEEMITPSERAQLARVKHITNKLEQSELQLEETVFVLQTYLQYDKLS</sequence>
<evidence type="ECO:0000256" key="4">
    <source>
        <dbReference type="ARBA" id="ARBA00022478"/>
    </source>
</evidence>
<dbReference type="PANTHER" id="PTHR12949">
    <property type="entry name" value="RNA POLYMERASE III DNA DIRECTED -RELATED"/>
    <property type="match status" value="1"/>
</dbReference>
<dbReference type="Pfam" id="PF20912">
    <property type="entry name" value="RPC3_helical"/>
    <property type="match status" value="1"/>
</dbReference>
<dbReference type="Pfam" id="PF22536">
    <property type="entry name" value="WHD_POLR3C"/>
    <property type="match status" value="1"/>
</dbReference>
<gene>
    <name evidence="12" type="ORF">NP493_863g01050</name>
</gene>
<dbReference type="FunFam" id="1.10.10.10:FF:000218">
    <property type="entry name" value="DNA-directed RNA polymerase III subunit RPC3"/>
    <property type="match status" value="1"/>
</dbReference>
<dbReference type="GO" id="GO:0006351">
    <property type="term" value="P:DNA-templated transcription"/>
    <property type="evidence" value="ECO:0007669"/>
    <property type="project" value="InterPro"/>
</dbReference>
<dbReference type="Pfam" id="PF08221">
    <property type="entry name" value="HTH_9"/>
    <property type="match status" value="1"/>
</dbReference>
<dbReference type="FunFam" id="1.10.10.10:FF:000199">
    <property type="entry name" value="DNA-directed RNA polymerase III subunit RPC3"/>
    <property type="match status" value="1"/>
</dbReference>
<evidence type="ECO:0000259" key="10">
    <source>
        <dbReference type="Pfam" id="PF08221"/>
    </source>
</evidence>
<dbReference type="InterPro" id="IPR039748">
    <property type="entry name" value="RPC3"/>
</dbReference>
<evidence type="ECO:0000259" key="9">
    <source>
        <dbReference type="Pfam" id="PF05645"/>
    </source>
</evidence>